<evidence type="ECO:0000313" key="3">
    <source>
        <dbReference type="Ensembl" id="ENSMALP00000027882.1"/>
    </source>
</evidence>
<keyword evidence="1" id="KW-0472">Membrane</keyword>
<accession>A0A3Q3R6T3</accession>
<name>A0A3Q3R6T3_MONAL</name>
<dbReference type="InterPro" id="IPR013783">
    <property type="entry name" value="Ig-like_fold"/>
</dbReference>
<feature type="chain" id="PRO_5018548697" description="Immunoglobulin subtype domain-containing protein" evidence="2">
    <location>
        <begin position="28"/>
        <end position="167"/>
    </location>
</feature>
<dbReference type="Proteomes" id="UP000261600">
    <property type="component" value="Unplaced"/>
</dbReference>
<proteinExistence type="predicted"/>
<reference evidence="3" key="1">
    <citation type="submission" date="2025-08" db="UniProtKB">
        <authorList>
            <consortium name="Ensembl"/>
        </authorList>
    </citation>
    <scope>IDENTIFICATION</scope>
</reference>
<dbReference type="AlphaFoldDB" id="A0A3Q3R6T3"/>
<dbReference type="SUPFAM" id="SSF48726">
    <property type="entry name" value="Immunoglobulin"/>
    <property type="match status" value="1"/>
</dbReference>
<protein>
    <recommendedName>
        <fullName evidence="5">Immunoglobulin subtype domain-containing protein</fullName>
    </recommendedName>
</protein>
<sequence>LDFFWSSVFIYICSTALCGGNAGLVDADTITKTEGQSAIINCQVSFPGKQKFFCKAECKREDVLIATTANSADNHKYSIEYQETSVTSGVLYVVIRQLVKSDTGWYGCGTNSGVINKHVVYLNGTLQHPVPKKPFVHCRWPSFIQNWAFCLLLLPLVTSFTALSYLQ</sequence>
<keyword evidence="4" id="KW-1185">Reference proteome</keyword>
<evidence type="ECO:0008006" key="5">
    <source>
        <dbReference type="Google" id="ProtNLM"/>
    </source>
</evidence>
<evidence type="ECO:0000256" key="2">
    <source>
        <dbReference type="SAM" id="SignalP"/>
    </source>
</evidence>
<evidence type="ECO:0000313" key="4">
    <source>
        <dbReference type="Proteomes" id="UP000261600"/>
    </source>
</evidence>
<evidence type="ECO:0000256" key="1">
    <source>
        <dbReference type="SAM" id="Phobius"/>
    </source>
</evidence>
<keyword evidence="2" id="KW-0732">Signal</keyword>
<keyword evidence="1" id="KW-0812">Transmembrane</keyword>
<dbReference type="InterPro" id="IPR036179">
    <property type="entry name" value="Ig-like_dom_sf"/>
</dbReference>
<keyword evidence="1" id="KW-1133">Transmembrane helix</keyword>
<dbReference type="Ensembl" id="ENSMALT00000028395.1">
    <property type="protein sequence ID" value="ENSMALP00000027882.1"/>
    <property type="gene ID" value="ENSMALG00000019337.1"/>
</dbReference>
<dbReference type="Gene3D" id="2.60.40.10">
    <property type="entry name" value="Immunoglobulins"/>
    <property type="match status" value="1"/>
</dbReference>
<feature type="signal peptide" evidence="2">
    <location>
        <begin position="1"/>
        <end position="27"/>
    </location>
</feature>
<organism evidence="3 4">
    <name type="scientific">Monopterus albus</name>
    <name type="common">Swamp eel</name>
    <dbReference type="NCBI Taxonomy" id="43700"/>
    <lineage>
        <taxon>Eukaryota</taxon>
        <taxon>Metazoa</taxon>
        <taxon>Chordata</taxon>
        <taxon>Craniata</taxon>
        <taxon>Vertebrata</taxon>
        <taxon>Euteleostomi</taxon>
        <taxon>Actinopterygii</taxon>
        <taxon>Neopterygii</taxon>
        <taxon>Teleostei</taxon>
        <taxon>Neoteleostei</taxon>
        <taxon>Acanthomorphata</taxon>
        <taxon>Anabantaria</taxon>
        <taxon>Synbranchiformes</taxon>
        <taxon>Synbranchidae</taxon>
        <taxon>Monopterus</taxon>
    </lineage>
</organism>
<reference evidence="3" key="2">
    <citation type="submission" date="2025-09" db="UniProtKB">
        <authorList>
            <consortium name="Ensembl"/>
        </authorList>
    </citation>
    <scope>IDENTIFICATION</scope>
</reference>
<feature type="transmembrane region" description="Helical" evidence="1">
    <location>
        <begin position="146"/>
        <end position="166"/>
    </location>
</feature>